<name>A0A0E0M5X9_ORYPU</name>
<feature type="region of interest" description="Disordered" evidence="1">
    <location>
        <begin position="59"/>
        <end position="83"/>
    </location>
</feature>
<proteinExistence type="predicted"/>
<reference evidence="2" key="1">
    <citation type="submission" date="2015-04" db="UniProtKB">
        <authorList>
            <consortium name="EnsemblPlants"/>
        </authorList>
    </citation>
    <scope>IDENTIFICATION</scope>
</reference>
<protein>
    <submittedName>
        <fullName evidence="2">Uncharacterized protein</fullName>
    </submittedName>
</protein>
<sequence length="83" mass="8906">MAELDLRLTGGDRVLTNKRNRGSKVQGAAETVVVGKRRQNSGVDVGWLAARSVTLTTREERGTHRGCTATTAKSPEPGKMAEL</sequence>
<reference evidence="2" key="2">
    <citation type="submission" date="2018-05" db="EMBL/GenBank/DDBJ databases">
        <title>OpunRS2 (Oryza punctata Reference Sequence Version 2).</title>
        <authorList>
            <person name="Zhang J."/>
            <person name="Kudrna D."/>
            <person name="Lee S."/>
            <person name="Talag J."/>
            <person name="Welchert J."/>
            <person name="Wing R.A."/>
        </authorList>
    </citation>
    <scope>NUCLEOTIDE SEQUENCE [LARGE SCALE GENOMIC DNA]</scope>
</reference>
<organism evidence="2">
    <name type="scientific">Oryza punctata</name>
    <name type="common">Red rice</name>
    <dbReference type="NCBI Taxonomy" id="4537"/>
    <lineage>
        <taxon>Eukaryota</taxon>
        <taxon>Viridiplantae</taxon>
        <taxon>Streptophyta</taxon>
        <taxon>Embryophyta</taxon>
        <taxon>Tracheophyta</taxon>
        <taxon>Spermatophyta</taxon>
        <taxon>Magnoliopsida</taxon>
        <taxon>Liliopsida</taxon>
        <taxon>Poales</taxon>
        <taxon>Poaceae</taxon>
        <taxon>BOP clade</taxon>
        <taxon>Oryzoideae</taxon>
        <taxon>Oryzeae</taxon>
        <taxon>Oryzinae</taxon>
        <taxon>Oryza</taxon>
    </lineage>
</organism>
<evidence type="ECO:0000313" key="2">
    <source>
        <dbReference type="EnsemblPlants" id="OPUNC10G03300.1"/>
    </source>
</evidence>
<dbReference type="HOGENOM" id="CLU_2546533_0_0_1"/>
<keyword evidence="3" id="KW-1185">Reference proteome</keyword>
<evidence type="ECO:0000313" key="3">
    <source>
        <dbReference type="Proteomes" id="UP000026962"/>
    </source>
</evidence>
<dbReference type="Proteomes" id="UP000026962">
    <property type="component" value="Chromosome 10"/>
</dbReference>
<accession>A0A0E0M5X9</accession>
<dbReference type="AlphaFoldDB" id="A0A0E0M5X9"/>
<dbReference type="EnsemblPlants" id="OPUNC10G03300.1">
    <property type="protein sequence ID" value="OPUNC10G03300.1"/>
    <property type="gene ID" value="OPUNC10G03300"/>
</dbReference>
<dbReference type="Gramene" id="OPUNC10G03300.1">
    <property type="protein sequence ID" value="OPUNC10G03300.1"/>
    <property type="gene ID" value="OPUNC10G03300"/>
</dbReference>
<evidence type="ECO:0000256" key="1">
    <source>
        <dbReference type="SAM" id="MobiDB-lite"/>
    </source>
</evidence>